<dbReference type="AlphaFoldDB" id="A0A821HR02"/>
<dbReference type="Gene3D" id="1.25.10.10">
    <property type="entry name" value="Leucine-rich Repeat Variant"/>
    <property type="match status" value="1"/>
</dbReference>
<dbReference type="Pfam" id="PF18787">
    <property type="entry name" value="CRM1_repeat_3"/>
    <property type="match status" value="1"/>
</dbReference>
<dbReference type="PANTHER" id="PTHR11223">
    <property type="entry name" value="EXPORTIN 1/5"/>
    <property type="match status" value="1"/>
</dbReference>
<dbReference type="InterPro" id="IPR011989">
    <property type="entry name" value="ARM-like"/>
</dbReference>
<evidence type="ECO:0000256" key="1">
    <source>
        <dbReference type="ARBA" id="ARBA00004123"/>
    </source>
</evidence>
<dbReference type="PANTHER" id="PTHR11223:SF2">
    <property type="entry name" value="EXPORTIN-1"/>
    <property type="match status" value="1"/>
</dbReference>
<evidence type="ECO:0000259" key="6">
    <source>
        <dbReference type="SMART" id="SM01102"/>
    </source>
</evidence>
<dbReference type="Pfam" id="PF08767">
    <property type="entry name" value="CRM1_C"/>
    <property type="match status" value="1"/>
</dbReference>
<reference evidence="7" key="1">
    <citation type="submission" date="2021-02" db="EMBL/GenBank/DDBJ databases">
        <authorList>
            <person name="Nowell W R."/>
        </authorList>
    </citation>
    <scope>NUCLEOTIDE SEQUENCE</scope>
</reference>
<keyword evidence="4" id="KW-0653">Protein transport</keyword>
<dbReference type="InterPro" id="IPR014877">
    <property type="entry name" value="XPO1_C_dom"/>
</dbReference>
<dbReference type="SMART" id="SM01102">
    <property type="entry name" value="CRM1_C"/>
    <property type="match status" value="1"/>
</dbReference>
<evidence type="ECO:0000313" key="8">
    <source>
        <dbReference type="Proteomes" id="UP000663873"/>
    </source>
</evidence>
<dbReference type="InterPro" id="IPR016024">
    <property type="entry name" value="ARM-type_fold"/>
</dbReference>
<dbReference type="GO" id="GO:0005737">
    <property type="term" value="C:cytoplasm"/>
    <property type="evidence" value="ECO:0007669"/>
    <property type="project" value="TreeGrafter"/>
</dbReference>
<proteinExistence type="inferred from homology"/>
<comment type="similarity">
    <text evidence="2">Belongs to the exportin family.</text>
</comment>
<keyword evidence="3" id="KW-0813">Transport</keyword>
<dbReference type="GO" id="GO:0005634">
    <property type="term" value="C:nucleus"/>
    <property type="evidence" value="ECO:0007669"/>
    <property type="project" value="UniProtKB-SubCell"/>
</dbReference>
<feature type="domain" description="Exportin-1 C-terminal" evidence="6">
    <location>
        <begin position="213"/>
        <end position="333"/>
    </location>
</feature>
<protein>
    <recommendedName>
        <fullName evidence="6">Exportin-1 C-terminal domain-containing protein</fullName>
    </recommendedName>
</protein>
<keyword evidence="5" id="KW-0539">Nucleus</keyword>
<dbReference type="Proteomes" id="UP000663873">
    <property type="component" value="Unassembled WGS sequence"/>
</dbReference>
<feature type="non-terminal residue" evidence="7">
    <location>
        <position position="333"/>
    </location>
</feature>
<comment type="subcellular location">
    <subcellularLocation>
        <location evidence="1">Nucleus</location>
    </subcellularLocation>
</comment>
<dbReference type="GO" id="GO:0005049">
    <property type="term" value="F:nuclear export signal receptor activity"/>
    <property type="evidence" value="ECO:0007669"/>
    <property type="project" value="InterPro"/>
</dbReference>
<dbReference type="InterPro" id="IPR045065">
    <property type="entry name" value="XPO1/5"/>
</dbReference>
<dbReference type="SUPFAM" id="SSF48371">
    <property type="entry name" value="ARM repeat"/>
    <property type="match status" value="1"/>
</dbReference>
<evidence type="ECO:0000313" key="7">
    <source>
        <dbReference type="EMBL" id="CAF4686293.1"/>
    </source>
</evidence>
<evidence type="ECO:0000256" key="3">
    <source>
        <dbReference type="ARBA" id="ARBA00022448"/>
    </source>
</evidence>
<dbReference type="InterPro" id="IPR040485">
    <property type="entry name" value="XPO1_repeat_3"/>
</dbReference>
<dbReference type="EMBL" id="CAJOBP010033275">
    <property type="protein sequence ID" value="CAF4686293.1"/>
    <property type="molecule type" value="Genomic_DNA"/>
</dbReference>
<feature type="non-terminal residue" evidence="7">
    <location>
        <position position="1"/>
    </location>
</feature>
<evidence type="ECO:0000256" key="2">
    <source>
        <dbReference type="ARBA" id="ARBA00009466"/>
    </source>
</evidence>
<dbReference type="GO" id="GO:0000056">
    <property type="term" value="P:ribosomal small subunit export from nucleus"/>
    <property type="evidence" value="ECO:0007669"/>
    <property type="project" value="TreeGrafter"/>
</dbReference>
<name>A0A821HR02_9BILA</name>
<evidence type="ECO:0000256" key="4">
    <source>
        <dbReference type="ARBA" id="ARBA00022927"/>
    </source>
</evidence>
<dbReference type="GO" id="GO:0000055">
    <property type="term" value="P:ribosomal large subunit export from nucleus"/>
    <property type="evidence" value="ECO:0007669"/>
    <property type="project" value="TreeGrafter"/>
</dbReference>
<dbReference type="GO" id="GO:0006611">
    <property type="term" value="P:protein export from nucleus"/>
    <property type="evidence" value="ECO:0007669"/>
    <property type="project" value="InterPro"/>
</dbReference>
<evidence type="ECO:0000256" key="5">
    <source>
        <dbReference type="ARBA" id="ARBA00023242"/>
    </source>
</evidence>
<accession>A0A821HR02</accession>
<comment type="caution">
    <text evidence="7">The sequence shown here is derived from an EMBL/GenBank/DDBJ whole genome shotgun (WGS) entry which is preliminary data.</text>
</comment>
<gene>
    <name evidence="7" type="ORF">UJA718_LOCUS35513</name>
</gene>
<keyword evidence="8" id="KW-1185">Reference proteome</keyword>
<organism evidence="7 8">
    <name type="scientific">Rotaria socialis</name>
    <dbReference type="NCBI Taxonomy" id="392032"/>
    <lineage>
        <taxon>Eukaryota</taxon>
        <taxon>Metazoa</taxon>
        <taxon>Spiralia</taxon>
        <taxon>Gnathifera</taxon>
        <taxon>Rotifera</taxon>
        <taxon>Eurotatoria</taxon>
        <taxon>Bdelloidea</taxon>
        <taxon>Philodinida</taxon>
        <taxon>Philodinidae</taxon>
        <taxon>Rotaria</taxon>
    </lineage>
</organism>
<sequence>LCWAIGSISGAMVEDDEKRFLVTVIKELLGLCEQKRGKDNKAIIASNIMYVVGQYPRFLRAHWKFLKTVVNKLFEFMHETHEGVQDMACDTFIKIAQKCRRHFITIQLGESQPFVEEILTNINGIICHLEPHQVHTFYEAVGNMIAASIDVVQQTKLIEKYMQLPNDVWNTIIAEAKKSVDCLQDPEVVSNILNILKTNIRASKALGAPYAHQLTKIYQDMLHIYKVTSENINQAIRINGPMVVKQRLIKSMMAIKEDSLMLLGSYFSKATNIQQVLDQFLTPLFTFVLNDYRDCHPEARESEVLNMLAILINKAESRITNRIPDIFDLTFEH</sequence>